<dbReference type="Proteomes" id="UP000000392">
    <property type="component" value="Chromosome"/>
</dbReference>
<proteinExistence type="predicted"/>
<gene>
    <name evidence="1" type="ordered locus">AOLE_08985</name>
</gene>
<dbReference type="EMBL" id="CP002080">
    <property type="protein sequence ID" value="ADI90686.1"/>
    <property type="molecule type" value="Genomic_DNA"/>
</dbReference>
<organism evidence="1 2">
    <name type="scientific">Acinetobacter oleivorans (strain JCM 16667 / KCTC 23045 / DR1)</name>
    <dbReference type="NCBI Taxonomy" id="436717"/>
    <lineage>
        <taxon>Bacteria</taxon>
        <taxon>Pseudomonadati</taxon>
        <taxon>Pseudomonadota</taxon>
        <taxon>Gammaproteobacteria</taxon>
        <taxon>Moraxellales</taxon>
        <taxon>Moraxellaceae</taxon>
        <taxon>Acinetobacter</taxon>
    </lineage>
</organism>
<dbReference type="GeneID" id="9382219"/>
<evidence type="ECO:0000313" key="2">
    <source>
        <dbReference type="Proteomes" id="UP000000392"/>
    </source>
</evidence>
<accession>A0AAN0P8N0</accession>
<name>A0AAN0P8N0_ACISD</name>
<dbReference type="KEGG" id="acd:AOLE_08985"/>
<dbReference type="AlphaFoldDB" id="A0AAN0P8N0"/>
<reference evidence="1 2" key="1">
    <citation type="journal article" date="2010" name="J. Bacteriol.">
        <title>Complete genome sequence of the diesel-degrading Acinetobacter sp. strain DR1.</title>
        <authorList>
            <person name="Jung J."/>
            <person name="Baek J.H."/>
            <person name="Park W."/>
        </authorList>
    </citation>
    <scope>NUCLEOTIDE SEQUENCE [LARGE SCALE GENOMIC DNA]</scope>
    <source>
        <strain evidence="2">JCM 16667 / KCTC 23045 / DR1</strain>
    </source>
</reference>
<dbReference type="RefSeq" id="WP_013197773.1">
    <property type="nucleotide sequence ID" value="NC_014259.1"/>
</dbReference>
<protein>
    <submittedName>
        <fullName evidence="1">Uncharacterized protein</fullName>
    </submittedName>
</protein>
<evidence type="ECO:0000313" key="1">
    <source>
        <dbReference type="EMBL" id="ADI90686.1"/>
    </source>
</evidence>
<sequence length="60" mass="7115">MKSISEYIPNEEQEEESLITAKIDSEIGKLRKRRDEHLLSYIDEEKNIKYKIQIESSTKS</sequence>